<evidence type="ECO:0000256" key="2">
    <source>
        <dbReference type="ARBA" id="ARBA00022801"/>
    </source>
</evidence>
<gene>
    <name evidence="3" type="ORF">MARA_08940</name>
</gene>
<comment type="similarity">
    <text evidence="1">Belongs to the 4-hydroxybenzoyl-CoA thioesterase family.</text>
</comment>
<evidence type="ECO:0000313" key="4">
    <source>
        <dbReference type="Proteomes" id="UP000467428"/>
    </source>
</evidence>
<evidence type="ECO:0000256" key="1">
    <source>
        <dbReference type="ARBA" id="ARBA00005953"/>
    </source>
</evidence>
<dbReference type="PANTHER" id="PTHR31793:SF27">
    <property type="entry name" value="NOVEL THIOESTERASE SUPERFAMILY DOMAIN AND SAPOSIN A-TYPE DOMAIN CONTAINING PROTEIN (0610012H03RIK)"/>
    <property type="match status" value="1"/>
</dbReference>
<geneLocation type="plasmid" evidence="4">
    <name>pjcm18538 dna</name>
</geneLocation>
<dbReference type="AlphaFoldDB" id="A0A7I7RTU9"/>
<keyword evidence="4" id="KW-1185">Reference proteome</keyword>
<dbReference type="GO" id="GO:0047617">
    <property type="term" value="F:fatty acyl-CoA hydrolase activity"/>
    <property type="evidence" value="ECO:0007669"/>
    <property type="project" value="TreeGrafter"/>
</dbReference>
<accession>A0A7I7RTU9</accession>
<keyword evidence="2" id="KW-0378">Hydrolase</keyword>
<dbReference type="Gene3D" id="3.10.129.10">
    <property type="entry name" value="Hotdog Thioesterase"/>
    <property type="match status" value="1"/>
</dbReference>
<organism evidence="3 4">
    <name type="scientific">Mycolicibacterium arabiense</name>
    <dbReference type="NCBI Taxonomy" id="1286181"/>
    <lineage>
        <taxon>Bacteria</taxon>
        <taxon>Bacillati</taxon>
        <taxon>Actinomycetota</taxon>
        <taxon>Actinomycetes</taxon>
        <taxon>Mycobacteriales</taxon>
        <taxon>Mycobacteriaceae</taxon>
        <taxon>Mycolicibacterium</taxon>
    </lineage>
</organism>
<dbReference type="CDD" id="cd00586">
    <property type="entry name" value="4HBT"/>
    <property type="match status" value="1"/>
</dbReference>
<dbReference type="Proteomes" id="UP000467428">
    <property type="component" value="Chromosome"/>
</dbReference>
<dbReference type="InterPro" id="IPR050563">
    <property type="entry name" value="4-hydroxybenzoyl-CoA_TE"/>
</dbReference>
<dbReference type="Pfam" id="PF13279">
    <property type="entry name" value="4HBT_2"/>
    <property type="match status" value="1"/>
</dbReference>
<dbReference type="PANTHER" id="PTHR31793">
    <property type="entry name" value="4-HYDROXYBENZOYL-COA THIOESTERASE FAMILY MEMBER"/>
    <property type="match status" value="1"/>
</dbReference>
<dbReference type="InterPro" id="IPR029069">
    <property type="entry name" value="HotDog_dom_sf"/>
</dbReference>
<protein>
    <submittedName>
        <fullName evidence="3">4-hydroxybenzoyl-CoA thioesterase</fullName>
    </submittedName>
</protein>
<dbReference type="SUPFAM" id="SSF54637">
    <property type="entry name" value="Thioesterase/thiol ester dehydrase-isomerase"/>
    <property type="match status" value="1"/>
</dbReference>
<sequence length="164" mass="17692">MPGVPAPGTVTDVSQPFEFPVVPRYAEIDQQGVVFNGHYLTWFDEAATAFFDHLGISYAELNAAGCDLQVVHTELDYSAPVRWRDAVRVLVTSVATGTTSLALGFEAWRRGATDDAERIAVTGRTVYVVVSTTDWTKREIPAELRTALTSVAAQSLPTGGTVTS</sequence>
<name>A0A7I7RTU9_9MYCO</name>
<proteinExistence type="inferred from homology"/>
<dbReference type="KEGG" id="marz:MARA_08940"/>
<reference evidence="3 4" key="1">
    <citation type="journal article" date="2019" name="Emerg. Microbes Infect.">
        <title>Comprehensive subspecies identification of 175 nontuberculous mycobacteria species based on 7547 genomic profiles.</title>
        <authorList>
            <person name="Matsumoto Y."/>
            <person name="Kinjo T."/>
            <person name="Motooka D."/>
            <person name="Nabeya D."/>
            <person name="Jung N."/>
            <person name="Uechi K."/>
            <person name="Horii T."/>
            <person name="Iida T."/>
            <person name="Fujita J."/>
            <person name="Nakamura S."/>
        </authorList>
    </citation>
    <scope>NUCLEOTIDE SEQUENCE [LARGE SCALE GENOMIC DNA]</scope>
    <source>
        <strain evidence="3 4">JCM 18538</strain>
    </source>
</reference>
<dbReference type="EMBL" id="AP022593">
    <property type="protein sequence ID" value="BBY47426.1"/>
    <property type="molecule type" value="Genomic_DNA"/>
</dbReference>
<evidence type="ECO:0000313" key="3">
    <source>
        <dbReference type="EMBL" id="BBY47426.1"/>
    </source>
</evidence>